<proteinExistence type="predicted"/>
<keyword evidence="2" id="KW-1185">Reference proteome</keyword>
<evidence type="ECO:0000313" key="2">
    <source>
        <dbReference type="Proteomes" id="UP000060699"/>
    </source>
</evidence>
<dbReference type="AlphaFoldDB" id="A0A0U3N8F0"/>
<gene>
    <name evidence="1" type="ORF">RD2015_329</name>
</gene>
<evidence type="ECO:0000313" key="1">
    <source>
        <dbReference type="EMBL" id="ALV04832.1"/>
    </source>
</evidence>
<reference evidence="1 2" key="1">
    <citation type="submission" date="2015-12" db="EMBL/GenBank/DDBJ databases">
        <title>Complete genome of Roseateles depolymerans KCTC 42856.</title>
        <authorList>
            <person name="Kim K.M."/>
        </authorList>
    </citation>
    <scope>NUCLEOTIDE SEQUENCE [LARGE SCALE GENOMIC DNA]</scope>
    <source>
        <strain evidence="1 2">KCTC 42856</strain>
    </source>
</reference>
<sequence>MTIDAVEHPLPETISDEDTVIIELSLEDIASIAGGPQVTNDGIMPPLLSD</sequence>
<accession>A0A0U3N8F0</accession>
<dbReference type="KEGG" id="rdp:RD2015_329"/>
<name>A0A0U3N8F0_9BURK</name>
<organism evidence="1 2">
    <name type="scientific">Roseateles depolymerans</name>
    <dbReference type="NCBI Taxonomy" id="76731"/>
    <lineage>
        <taxon>Bacteria</taxon>
        <taxon>Pseudomonadati</taxon>
        <taxon>Pseudomonadota</taxon>
        <taxon>Betaproteobacteria</taxon>
        <taxon>Burkholderiales</taxon>
        <taxon>Sphaerotilaceae</taxon>
        <taxon>Roseateles</taxon>
    </lineage>
</organism>
<dbReference type="Proteomes" id="UP000060699">
    <property type="component" value="Chromosome"/>
</dbReference>
<dbReference type="EMBL" id="CP013729">
    <property type="protein sequence ID" value="ALV04832.1"/>
    <property type="molecule type" value="Genomic_DNA"/>
</dbReference>
<dbReference type="STRING" id="76731.RD2015_329"/>
<dbReference type="RefSeq" id="WP_157592926.1">
    <property type="nucleotide sequence ID" value="NZ_CP013729.1"/>
</dbReference>
<protein>
    <submittedName>
        <fullName evidence="1">Uncharacterized protein</fullName>
    </submittedName>
</protein>